<name>A0A8S4RUX2_9NEOP</name>
<evidence type="ECO:0000256" key="1">
    <source>
        <dbReference type="SAM" id="MobiDB-lite"/>
    </source>
</evidence>
<reference evidence="2" key="1">
    <citation type="submission" date="2022-03" db="EMBL/GenBank/DDBJ databases">
        <authorList>
            <person name="Lindestad O."/>
        </authorList>
    </citation>
    <scope>NUCLEOTIDE SEQUENCE</scope>
</reference>
<feature type="compositionally biased region" description="Basic residues" evidence="1">
    <location>
        <begin position="53"/>
        <end position="62"/>
    </location>
</feature>
<organism evidence="2 3">
    <name type="scientific">Pararge aegeria aegeria</name>
    <dbReference type="NCBI Taxonomy" id="348720"/>
    <lineage>
        <taxon>Eukaryota</taxon>
        <taxon>Metazoa</taxon>
        <taxon>Ecdysozoa</taxon>
        <taxon>Arthropoda</taxon>
        <taxon>Hexapoda</taxon>
        <taxon>Insecta</taxon>
        <taxon>Pterygota</taxon>
        <taxon>Neoptera</taxon>
        <taxon>Endopterygota</taxon>
        <taxon>Lepidoptera</taxon>
        <taxon>Glossata</taxon>
        <taxon>Ditrysia</taxon>
        <taxon>Papilionoidea</taxon>
        <taxon>Nymphalidae</taxon>
        <taxon>Satyrinae</taxon>
        <taxon>Satyrini</taxon>
        <taxon>Parargina</taxon>
        <taxon>Pararge</taxon>
    </lineage>
</organism>
<accession>A0A8S4RUX2</accession>
<dbReference type="OrthoDB" id="6375801at2759"/>
<dbReference type="AlphaFoldDB" id="A0A8S4RUX2"/>
<protein>
    <submittedName>
        <fullName evidence="2">Jg19936 protein</fullName>
    </submittedName>
</protein>
<sequence>MIKIAVLFKEYTVLLTPAERVKRYREKIKRDPEKCKIFKRKENNRVKKYSCKRLNRKSKRSEKKTMAGAKAEKKRKE</sequence>
<comment type="caution">
    <text evidence="2">The sequence shown here is derived from an EMBL/GenBank/DDBJ whole genome shotgun (WGS) entry which is preliminary data.</text>
</comment>
<evidence type="ECO:0000313" key="3">
    <source>
        <dbReference type="Proteomes" id="UP000838756"/>
    </source>
</evidence>
<dbReference type="Proteomes" id="UP000838756">
    <property type="component" value="Unassembled WGS sequence"/>
</dbReference>
<dbReference type="EMBL" id="CAKXAJ010025638">
    <property type="protein sequence ID" value="CAH2242323.1"/>
    <property type="molecule type" value="Genomic_DNA"/>
</dbReference>
<proteinExistence type="predicted"/>
<feature type="region of interest" description="Disordered" evidence="1">
    <location>
        <begin position="53"/>
        <end position="77"/>
    </location>
</feature>
<evidence type="ECO:0000313" key="2">
    <source>
        <dbReference type="EMBL" id="CAH2242323.1"/>
    </source>
</evidence>
<gene>
    <name evidence="2" type="primary">jg19936</name>
    <name evidence="2" type="ORF">PAEG_LOCUS18649</name>
</gene>
<keyword evidence="3" id="KW-1185">Reference proteome</keyword>